<sequence>MSDERPEAGVCRHCDGRLSELTSTGEFLEGIRAANSDKEANELEERLLVNHRTLCECGDRLETEYREKEMEGLATEMANQARHFANLENLENQFDLASATEARRVSAMRQQARDNNRGAEEDEATIQYYQRQVRELRSSLGSLLQSFGSLVQGHQALVELHQSALEDIKSLQELAVPGVISAANYRQGLDPTALPASHPTARSSLLSAMPNITAQATSTPLVRSALHPLSRPPAASPGYPQAAPHIAGLRPKTLAPDKMLSQALGSRTSDADIADRLG</sequence>
<dbReference type="EMBL" id="MU004197">
    <property type="protein sequence ID" value="KAF2490296.1"/>
    <property type="molecule type" value="Genomic_DNA"/>
</dbReference>
<proteinExistence type="predicted"/>
<evidence type="ECO:0000313" key="3">
    <source>
        <dbReference type="Proteomes" id="UP000799750"/>
    </source>
</evidence>
<keyword evidence="3" id="KW-1185">Reference proteome</keyword>
<dbReference type="AlphaFoldDB" id="A0A6A6QE62"/>
<organism evidence="2 3">
    <name type="scientific">Lophium mytilinum</name>
    <dbReference type="NCBI Taxonomy" id="390894"/>
    <lineage>
        <taxon>Eukaryota</taxon>
        <taxon>Fungi</taxon>
        <taxon>Dikarya</taxon>
        <taxon>Ascomycota</taxon>
        <taxon>Pezizomycotina</taxon>
        <taxon>Dothideomycetes</taxon>
        <taxon>Pleosporomycetidae</taxon>
        <taxon>Mytilinidiales</taxon>
        <taxon>Mytilinidiaceae</taxon>
        <taxon>Lophium</taxon>
    </lineage>
</organism>
<protein>
    <submittedName>
        <fullName evidence="2">Uncharacterized protein</fullName>
    </submittedName>
</protein>
<gene>
    <name evidence="2" type="ORF">BU16DRAFT_566328</name>
</gene>
<feature type="region of interest" description="Disordered" evidence="1">
    <location>
        <begin position="230"/>
        <end position="278"/>
    </location>
</feature>
<dbReference type="Proteomes" id="UP000799750">
    <property type="component" value="Unassembled WGS sequence"/>
</dbReference>
<feature type="compositionally biased region" description="Basic and acidic residues" evidence="1">
    <location>
        <begin position="269"/>
        <end position="278"/>
    </location>
</feature>
<name>A0A6A6QE62_9PEZI</name>
<evidence type="ECO:0000313" key="2">
    <source>
        <dbReference type="EMBL" id="KAF2490296.1"/>
    </source>
</evidence>
<reference evidence="2" key="1">
    <citation type="journal article" date="2020" name="Stud. Mycol.">
        <title>101 Dothideomycetes genomes: a test case for predicting lifestyles and emergence of pathogens.</title>
        <authorList>
            <person name="Haridas S."/>
            <person name="Albert R."/>
            <person name="Binder M."/>
            <person name="Bloem J."/>
            <person name="Labutti K."/>
            <person name="Salamov A."/>
            <person name="Andreopoulos B."/>
            <person name="Baker S."/>
            <person name="Barry K."/>
            <person name="Bills G."/>
            <person name="Bluhm B."/>
            <person name="Cannon C."/>
            <person name="Castanera R."/>
            <person name="Culley D."/>
            <person name="Daum C."/>
            <person name="Ezra D."/>
            <person name="Gonzalez J."/>
            <person name="Henrissat B."/>
            <person name="Kuo A."/>
            <person name="Liang C."/>
            <person name="Lipzen A."/>
            <person name="Lutzoni F."/>
            <person name="Magnuson J."/>
            <person name="Mondo S."/>
            <person name="Nolan M."/>
            <person name="Ohm R."/>
            <person name="Pangilinan J."/>
            <person name="Park H.-J."/>
            <person name="Ramirez L."/>
            <person name="Alfaro M."/>
            <person name="Sun H."/>
            <person name="Tritt A."/>
            <person name="Yoshinaga Y."/>
            <person name="Zwiers L.-H."/>
            <person name="Turgeon B."/>
            <person name="Goodwin S."/>
            <person name="Spatafora J."/>
            <person name="Crous P."/>
            <person name="Grigoriev I."/>
        </authorList>
    </citation>
    <scope>NUCLEOTIDE SEQUENCE</scope>
    <source>
        <strain evidence="2">CBS 269.34</strain>
    </source>
</reference>
<evidence type="ECO:0000256" key="1">
    <source>
        <dbReference type="SAM" id="MobiDB-lite"/>
    </source>
</evidence>
<accession>A0A6A6QE62</accession>